<dbReference type="HOGENOM" id="CLU_030805_1_1_6"/>
<evidence type="ECO:0000259" key="1">
    <source>
        <dbReference type="Pfam" id="PF02464"/>
    </source>
</evidence>
<dbReference type="SUPFAM" id="SSF142433">
    <property type="entry name" value="CinA-like"/>
    <property type="match status" value="1"/>
</dbReference>
<dbReference type="NCBIfam" id="TIGR00199">
    <property type="entry name" value="PncC_domain"/>
    <property type="match status" value="1"/>
</dbReference>
<dbReference type="EMBL" id="CP001616">
    <property type="protein sequence ID" value="ACQ94325.1"/>
    <property type="molecule type" value="Genomic_DNA"/>
</dbReference>
<dbReference type="RefSeq" id="WP_015879774.1">
    <property type="nucleotide sequence ID" value="NC_012691.1"/>
</dbReference>
<dbReference type="AlphaFoldDB" id="C4LBQ1"/>
<dbReference type="eggNOG" id="COG1546">
    <property type="taxonomic scope" value="Bacteria"/>
</dbReference>
<accession>C4LBQ1</accession>
<dbReference type="Gene3D" id="3.90.950.20">
    <property type="entry name" value="CinA-like"/>
    <property type="match status" value="1"/>
</dbReference>
<dbReference type="Proteomes" id="UP000009073">
    <property type="component" value="Chromosome"/>
</dbReference>
<dbReference type="STRING" id="595494.Tola_2732"/>
<reference evidence="2 3" key="2">
    <citation type="journal article" date="2011" name="Stand. Genomic Sci.">
        <title>Complete genome sequence of Tolumonas auensis type strain (TA 4).</title>
        <authorList>
            <person name="Chertkov O."/>
            <person name="Copeland A."/>
            <person name="Lucas S."/>
            <person name="Lapidus A."/>
            <person name="Berry K.W."/>
            <person name="Detter J.C."/>
            <person name="Del Rio T.G."/>
            <person name="Hammon N."/>
            <person name="Dalin E."/>
            <person name="Tice H."/>
            <person name="Pitluck S."/>
            <person name="Richardson P."/>
            <person name="Bruce D."/>
            <person name="Goodwin L."/>
            <person name="Han C."/>
            <person name="Tapia R."/>
            <person name="Saunders E."/>
            <person name="Schmutz J."/>
            <person name="Brettin T."/>
            <person name="Larimer F."/>
            <person name="Land M."/>
            <person name="Hauser L."/>
            <person name="Spring S."/>
            <person name="Rohde M."/>
            <person name="Kyrpides N.C."/>
            <person name="Ivanova N."/>
            <person name="Goker M."/>
            <person name="Beller H.R."/>
            <person name="Klenk H.P."/>
            <person name="Woyke T."/>
        </authorList>
    </citation>
    <scope>NUCLEOTIDE SEQUENCE [LARGE SCALE GENOMIC DNA]</scope>
    <source>
        <strain evidence="3">DSM 9187 / TA4</strain>
    </source>
</reference>
<dbReference type="Pfam" id="PF02464">
    <property type="entry name" value="CinA"/>
    <property type="match status" value="1"/>
</dbReference>
<keyword evidence="3" id="KW-1185">Reference proteome</keyword>
<evidence type="ECO:0000313" key="3">
    <source>
        <dbReference type="Proteomes" id="UP000009073"/>
    </source>
</evidence>
<reference evidence="3" key="1">
    <citation type="submission" date="2009-05" db="EMBL/GenBank/DDBJ databases">
        <title>Complete sequence of Tolumonas auensis DSM 9187.</title>
        <authorList>
            <consortium name="US DOE Joint Genome Institute"/>
            <person name="Lucas S."/>
            <person name="Copeland A."/>
            <person name="Lapidus A."/>
            <person name="Glavina del Rio T."/>
            <person name="Tice H."/>
            <person name="Bruce D."/>
            <person name="Goodwin L."/>
            <person name="Pitluck S."/>
            <person name="Chertkov O."/>
            <person name="Brettin T."/>
            <person name="Detter J.C."/>
            <person name="Han C."/>
            <person name="Larimer F."/>
            <person name="Land M."/>
            <person name="Hauser L."/>
            <person name="Kyrpides N."/>
            <person name="Mikhailova N."/>
            <person name="Spring S."/>
            <person name="Beller H."/>
        </authorList>
    </citation>
    <scope>NUCLEOTIDE SEQUENCE [LARGE SCALE GENOMIC DNA]</scope>
    <source>
        <strain evidence="3">DSM 9187 / TA4</strain>
    </source>
</reference>
<organism evidence="2 3">
    <name type="scientific">Tolumonas auensis (strain DSM 9187 / NBRC 110442 / TA 4)</name>
    <dbReference type="NCBI Taxonomy" id="595494"/>
    <lineage>
        <taxon>Bacteria</taxon>
        <taxon>Pseudomonadati</taxon>
        <taxon>Pseudomonadota</taxon>
        <taxon>Gammaproteobacteria</taxon>
        <taxon>Aeromonadales</taxon>
        <taxon>Aeromonadaceae</taxon>
        <taxon>Tolumonas</taxon>
    </lineage>
</organism>
<sequence length="161" mass="16877">MQKDIIELAQRVGQALLARQWMAATAESCTGGGVAYAITTISGSSAWFDRGFVTYTNEAKQQMLGVSAETLQAHGAVSEAVVKEMTAGALAHSQANIAVAISGVAGPTGGSDEKPVGTVWIAWQIAEGKASTKGYKFSGDREQVRLQAIREALLGLLSYSK</sequence>
<gene>
    <name evidence="2" type="ordered locus">Tola_2732</name>
</gene>
<evidence type="ECO:0000313" key="2">
    <source>
        <dbReference type="EMBL" id="ACQ94325.1"/>
    </source>
</evidence>
<dbReference type="KEGG" id="tau:Tola_2732"/>
<dbReference type="InterPro" id="IPR008136">
    <property type="entry name" value="CinA_C"/>
</dbReference>
<dbReference type="InterPro" id="IPR036653">
    <property type="entry name" value="CinA-like_C"/>
</dbReference>
<protein>
    <submittedName>
        <fullName evidence="2">CinA domain protein</fullName>
    </submittedName>
</protein>
<feature type="domain" description="CinA C-terminal" evidence="1">
    <location>
        <begin position="7"/>
        <end position="158"/>
    </location>
</feature>
<proteinExistence type="predicted"/>
<dbReference type="NCBIfam" id="NF002975">
    <property type="entry name" value="PRK03661.1"/>
    <property type="match status" value="1"/>
</dbReference>
<name>C4LBQ1_TOLAT</name>